<evidence type="ECO:0000313" key="3">
    <source>
        <dbReference type="Proteomes" id="UP000305067"/>
    </source>
</evidence>
<feature type="compositionally biased region" description="Low complexity" evidence="1">
    <location>
        <begin position="64"/>
        <end position="73"/>
    </location>
</feature>
<feature type="region of interest" description="Disordered" evidence="1">
    <location>
        <begin position="58"/>
        <end position="126"/>
    </location>
</feature>
<dbReference type="Proteomes" id="UP000305067">
    <property type="component" value="Unassembled WGS sequence"/>
</dbReference>
<feature type="region of interest" description="Disordered" evidence="1">
    <location>
        <begin position="203"/>
        <end position="236"/>
    </location>
</feature>
<sequence>MHGFQATNVGKTRLTTPVSVGVFRKGKASGKTNVGRKKGKPERREACFSELAFLQNNAPQKATSSVAGRSSSSQYIHEAKETRKKNQRKSNRRPAKAPSSQADSHTGSLVVSTEGDGDVQQNNEDKSSVVYSASWIIDPAEFPQSPGQSTVSAPNQDSAKSAHDQGSAHPAPMHCDSVVTGSVLLNTRGLLWADQVTPVVSSPVKERARKANGSHVSSSIMPSDSASQLPAPTVPNTQRTSKYFQAVSVQKPVEASSNDKPYRVASALSAGVSHCASQSLQAPIFPTVVNTRSPTIALPSAPPSTNSSLNTVDYRHQRDLSNMVDDMSPIASSRFMVAEEVAELDTQLEYIPYVDDDMTYSSADEEMAPYSDSPILYQEPSDACSCSSCDDECTCLEDCQSQEEVPATELLSSSTGISEDEGQYEAYYPIDAPSPWDNYSRTNNFNPANTAWTAREESEYQGDYFSDALSATSSAHELMFEDDDAYTVGSNYAEDASEHSSLGGFVEGRQLLRHEATSTPMVPRSGLGFLGISQVEEMVARDLRSHWLPQRR</sequence>
<proteinExistence type="predicted"/>
<evidence type="ECO:0000256" key="1">
    <source>
        <dbReference type="SAM" id="MobiDB-lite"/>
    </source>
</evidence>
<dbReference type="OrthoDB" id="2537141at2759"/>
<dbReference type="STRING" id="1884261.A0A5C3QUZ9"/>
<protein>
    <submittedName>
        <fullName evidence="2">Uncharacterized protein</fullName>
    </submittedName>
</protein>
<feature type="compositionally biased region" description="Polar residues" evidence="1">
    <location>
        <begin position="98"/>
        <end position="111"/>
    </location>
</feature>
<feature type="compositionally biased region" description="Polar residues" evidence="1">
    <location>
        <begin position="214"/>
        <end position="236"/>
    </location>
</feature>
<feature type="compositionally biased region" description="Polar residues" evidence="1">
    <location>
        <begin position="145"/>
        <end position="159"/>
    </location>
</feature>
<dbReference type="EMBL" id="ML178816">
    <property type="protein sequence ID" value="TFL05762.1"/>
    <property type="molecule type" value="Genomic_DNA"/>
</dbReference>
<reference evidence="2 3" key="1">
    <citation type="journal article" date="2019" name="Nat. Ecol. Evol.">
        <title>Megaphylogeny resolves global patterns of mushroom evolution.</title>
        <authorList>
            <person name="Varga T."/>
            <person name="Krizsan K."/>
            <person name="Foldi C."/>
            <person name="Dima B."/>
            <person name="Sanchez-Garcia M."/>
            <person name="Sanchez-Ramirez S."/>
            <person name="Szollosi G.J."/>
            <person name="Szarkandi J.G."/>
            <person name="Papp V."/>
            <person name="Albert L."/>
            <person name="Andreopoulos W."/>
            <person name="Angelini C."/>
            <person name="Antonin V."/>
            <person name="Barry K.W."/>
            <person name="Bougher N.L."/>
            <person name="Buchanan P."/>
            <person name="Buyck B."/>
            <person name="Bense V."/>
            <person name="Catcheside P."/>
            <person name="Chovatia M."/>
            <person name="Cooper J."/>
            <person name="Damon W."/>
            <person name="Desjardin D."/>
            <person name="Finy P."/>
            <person name="Geml J."/>
            <person name="Haridas S."/>
            <person name="Hughes K."/>
            <person name="Justo A."/>
            <person name="Karasinski D."/>
            <person name="Kautmanova I."/>
            <person name="Kiss B."/>
            <person name="Kocsube S."/>
            <person name="Kotiranta H."/>
            <person name="LaButti K.M."/>
            <person name="Lechner B.E."/>
            <person name="Liimatainen K."/>
            <person name="Lipzen A."/>
            <person name="Lukacs Z."/>
            <person name="Mihaltcheva S."/>
            <person name="Morgado L.N."/>
            <person name="Niskanen T."/>
            <person name="Noordeloos M.E."/>
            <person name="Ohm R.A."/>
            <person name="Ortiz-Santana B."/>
            <person name="Ovrebo C."/>
            <person name="Racz N."/>
            <person name="Riley R."/>
            <person name="Savchenko A."/>
            <person name="Shiryaev A."/>
            <person name="Soop K."/>
            <person name="Spirin V."/>
            <person name="Szebenyi C."/>
            <person name="Tomsovsky M."/>
            <person name="Tulloss R.E."/>
            <person name="Uehling J."/>
            <person name="Grigoriev I.V."/>
            <person name="Vagvolgyi C."/>
            <person name="Papp T."/>
            <person name="Martin F.M."/>
            <person name="Miettinen O."/>
            <person name="Hibbett D.S."/>
            <person name="Nagy L.G."/>
        </authorList>
    </citation>
    <scope>NUCLEOTIDE SEQUENCE [LARGE SCALE GENOMIC DNA]</scope>
    <source>
        <strain evidence="2 3">CBS 309.79</strain>
    </source>
</reference>
<name>A0A5C3QUZ9_9AGAR</name>
<dbReference type="AlphaFoldDB" id="A0A5C3QUZ9"/>
<organism evidence="2 3">
    <name type="scientific">Pterulicium gracile</name>
    <dbReference type="NCBI Taxonomy" id="1884261"/>
    <lineage>
        <taxon>Eukaryota</taxon>
        <taxon>Fungi</taxon>
        <taxon>Dikarya</taxon>
        <taxon>Basidiomycota</taxon>
        <taxon>Agaricomycotina</taxon>
        <taxon>Agaricomycetes</taxon>
        <taxon>Agaricomycetidae</taxon>
        <taxon>Agaricales</taxon>
        <taxon>Pleurotineae</taxon>
        <taxon>Pterulaceae</taxon>
        <taxon>Pterulicium</taxon>
    </lineage>
</organism>
<gene>
    <name evidence="2" type="ORF">BDV98DRAFT_560604</name>
</gene>
<accession>A0A5C3QUZ9</accession>
<keyword evidence="3" id="KW-1185">Reference proteome</keyword>
<feature type="compositionally biased region" description="Basic residues" evidence="1">
    <location>
        <begin position="82"/>
        <end position="95"/>
    </location>
</feature>
<feature type="region of interest" description="Disordered" evidence="1">
    <location>
        <begin position="141"/>
        <end position="174"/>
    </location>
</feature>
<evidence type="ECO:0000313" key="2">
    <source>
        <dbReference type="EMBL" id="TFL05762.1"/>
    </source>
</evidence>